<evidence type="ECO:0000313" key="1">
    <source>
        <dbReference type="EnsemblPlants" id="OBART02G18920.1"/>
    </source>
</evidence>
<sequence length="189" mass="20959">MSCPSDFASKPACYSLDELVIALGVAWHRLATARLAVCPDEHWAEDHQACFFDGKVALQPWVHSVSDRPLPPMLQHHVHQQEVTAVFVSCETGLRPQVTSSMNTPKAKMSDAFDGLPVCPSSGARYPIVLTTCVVCGSVPRSYNLARPKLPSRQFISASKNTLLVLMSRCRTTCSQSSWRYNIYSMRCL</sequence>
<keyword evidence="2" id="KW-1185">Reference proteome</keyword>
<accession>A0A0D3F5W9</accession>
<proteinExistence type="predicted"/>
<dbReference type="AlphaFoldDB" id="A0A0D3F5W9"/>
<protein>
    <submittedName>
        <fullName evidence="1">Uncharacterized protein</fullName>
    </submittedName>
</protein>
<dbReference type="EnsemblPlants" id="OBART02G18920.1">
    <property type="protein sequence ID" value="OBART02G18920.1"/>
    <property type="gene ID" value="OBART02G18920"/>
</dbReference>
<dbReference type="PaxDb" id="65489-OBART02G18920.1"/>
<evidence type="ECO:0000313" key="2">
    <source>
        <dbReference type="Proteomes" id="UP000026960"/>
    </source>
</evidence>
<name>A0A0D3F5W9_9ORYZ</name>
<dbReference type="Proteomes" id="UP000026960">
    <property type="component" value="Chromosome 2"/>
</dbReference>
<reference evidence="1" key="2">
    <citation type="submission" date="2015-03" db="UniProtKB">
        <authorList>
            <consortium name="EnsemblPlants"/>
        </authorList>
    </citation>
    <scope>IDENTIFICATION</scope>
</reference>
<reference evidence="1" key="1">
    <citation type="journal article" date="2009" name="Rice">
        <title>De Novo Next Generation Sequencing of Plant Genomes.</title>
        <authorList>
            <person name="Rounsley S."/>
            <person name="Marri P.R."/>
            <person name="Yu Y."/>
            <person name="He R."/>
            <person name="Sisneros N."/>
            <person name="Goicoechea J.L."/>
            <person name="Lee S.J."/>
            <person name="Angelova A."/>
            <person name="Kudrna D."/>
            <person name="Luo M."/>
            <person name="Affourtit J."/>
            <person name="Desany B."/>
            <person name="Knight J."/>
            <person name="Niazi F."/>
            <person name="Egholm M."/>
            <person name="Wing R.A."/>
        </authorList>
    </citation>
    <scope>NUCLEOTIDE SEQUENCE [LARGE SCALE GENOMIC DNA]</scope>
    <source>
        <strain evidence="1">cv. IRGC 105608</strain>
    </source>
</reference>
<organism evidence="1">
    <name type="scientific">Oryza barthii</name>
    <dbReference type="NCBI Taxonomy" id="65489"/>
    <lineage>
        <taxon>Eukaryota</taxon>
        <taxon>Viridiplantae</taxon>
        <taxon>Streptophyta</taxon>
        <taxon>Embryophyta</taxon>
        <taxon>Tracheophyta</taxon>
        <taxon>Spermatophyta</taxon>
        <taxon>Magnoliopsida</taxon>
        <taxon>Liliopsida</taxon>
        <taxon>Poales</taxon>
        <taxon>Poaceae</taxon>
        <taxon>BOP clade</taxon>
        <taxon>Oryzoideae</taxon>
        <taxon>Oryzeae</taxon>
        <taxon>Oryzinae</taxon>
        <taxon>Oryza</taxon>
    </lineage>
</organism>
<dbReference type="Gramene" id="OBART02G18920.1">
    <property type="protein sequence ID" value="OBART02G18920.1"/>
    <property type="gene ID" value="OBART02G18920"/>
</dbReference>
<dbReference type="HOGENOM" id="CLU_1436488_0_0_1"/>